<dbReference type="Pfam" id="PF04343">
    <property type="entry name" value="DUF488"/>
    <property type="match status" value="1"/>
</dbReference>
<evidence type="ECO:0000313" key="1">
    <source>
        <dbReference type="EMBL" id="GAA1573237.1"/>
    </source>
</evidence>
<comment type="caution">
    <text evidence="1">The sequence shown here is derived from an EMBL/GenBank/DDBJ whole genome shotgun (WGS) entry which is preliminary data.</text>
</comment>
<sequence length="69" mass="7822">MPRPTSYASGTDTIRYDEFARRYREELQQPERAQALEQLKKLAKGKLTLLTATKQAEISQAAVLADILK</sequence>
<gene>
    <name evidence="1" type="ORF">GCM10009804_32260</name>
</gene>
<dbReference type="Proteomes" id="UP001501705">
    <property type="component" value="Unassembled WGS sequence"/>
</dbReference>
<dbReference type="InterPro" id="IPR007438">
    <property type="entry name" value="DUF488"/>
</dbReference>
<evidence type="ECO:0000313" key="2">
    <source>
        <dbReference type="Proteomes" id="UP001501705"/>
    </source>
</evidence>
<organism evidence="1 2">
    <name type="scientific">Kribbella hippodromi</name>
    <dbReference type="NCBI Taxonomy" id="434347"/>
    <lineage>
        <taxon>Bacteria</taxon>
        <taxon>Bacillati</taxon>
        <taxon>Actinomycetota</taxon>
        <taxon>Actinomycetes</taxon>
        <taxon>Propionibacteriales</taxon>
        <taxon>Kribbellaceae</taxon>
        <taxon>Kribbella</taxon>
    </lineage>
</organism>
<proteinExistence type="predicted"/>
<dbReference type="EMBL" id="BAAAPH010000009">
    <property type="protein sequence ID" value="GAA1573237.1"/>
    <property type="molecule type" value="Genomic_DNA"/>
</dbReference>
<reference evidence="2" key="1">
    <citation type="journal article" date="2019" name="Int. J. Syst. Evol. Microbiol.">
        <title>The Global Catalogue of Microorganisms (GCM) 10K type strain sequencing project: providing services to taxonomists for standard genome sequencing and annotation.</title>
        <authorList>
            <consortium name="The Broad Institute Genomics Platform"/>
            <consortium name="The Broad Institute Genome Sequencing Center for Infectious Disease"/>
            <person name="Wu L."/>
            <person name="Ma J."/>
        </authorList>
    </citation>
    <scope>NUCLEOTIDE SEQUENCE [LARGE SCALE GENOMIC DNA]</scope>
    <source>
        <strain evidence="2">JCM 15572</strain>
    </source>
</reference>
<accession>A0ABP4P4F1</accession>
<protein>
    <submittedName>
        <fullName evidence="1">Uncharacterized protein</fullName>
    </submittedName>
</protein>
<keyword evidence="2" id="KW-1185">Reference proteome</keyword>
<name>A0ABP4P4F1_9ACTN</name>